<keyword evidence="8 13" id="KW-0106">Calcium</keyword>
<comment type="cofactor">
    <cofactor evidence="2">
        <name>Ca(2+)</name>
        <dbReference type="ChEBI" id="CHEBI:29108"/>
    </cofactor>
</comment>
<dbReference type="GO" id="GO:0005975">
    <property type="term" value="P:carbohydrate metabolic process"/>
    <property type="evidence" value="ECO:0007669"/>
    <property type="project" value="InterPro"/>
</dbReference>
<evidence type="ECO:0000313" key="18">
    <source>
        <dbReference type="EMBL" id="CDW86894.1"/>
    </source>
</evidence>
<feature type="site" description="Transition state stabilizer" evidence="12">
    <location>
        <position position="300"/>
    </location>
</feature>
<dbReference type="CDD" id="cd11319">
    <property type="entry name" value="AmyAc_euk_AmyA"/>
    <property type="match status" value="1"/>
</dbReference>
<feature type="binding site" evidence="13">
    <location>
        <position position="209"/>
    </location>
    <ligand>
        <name>Ca(2+)</name>
        <dbReference type="ChEBI" id="CHEBI:29108"/>
        <label>2</label>
    </ligand>
</feature>
<feature type="binding site" evidence="13">
    <location>
        <position position="132"/>
    </location>
    <ligand>
        <name>Ca(2+)</name>
        <dbReference type="ChEBI" id="CHEBI:29108"/>
        <label>1</label>
    </ligand>
</feature>
<evidence type="ECO:0000256" key="13">
    <source>
        <dbReference type="PIRSR" id="PIRSR001024-3"/>
    </source>
</evidence>
<sequence length="472" mass="53983">MKTGISLAIFMLLASTSIQHSKEEWKSRSIYQLLTDRFQTDDGSAGSCDNLRKYCGGTWKGIESKLDYIKGMGFDAIWISPIPENNGDNYHGYAALNWYKSNPHFGDDHSLQSLVNTAHSKGMWVMLDVVANHVAQIDMAFDQVYPFNDASHYHDKCEISHWDNPQEVEYCRMANLPDLNQDNPWVRSQLLQWVKWAVSKFNFDGIRVDTVPHVKNQFWKEYAQAAGIFSIGEASNGQVSFIAQYANSGLDSTLNYPLYYVLRDVFNFKYSMYGLKTLVDTEQKLINDPYALGNFIDNHDTARFLSVSHSQTLLKAALAFNFLSPGIPILYYGTEQAFSGENDPFCREPLWISKFNTTTDLYKYIGKLNALRKQFQIWMKPHVERWIDDKFYAFSRGDVLVALSNDDTGIQTRLITYHPFKAGAKVCNILWPTDCVVITSDNKLQVTLNYAEVKIFTLQSAIVDNLSLTLEY</sequence>
<feature type="disulfide bond" evidence="14">
    <location>
        <begin position="48"/>
        <end position="55"/>
    </location>
</feature>
<dbReference type="InterPro" id="IPR013780">
    <property type="entry name" value="Glyco_hydro_b"/>
</dbReference>
<feature type="binding site" evidence="13">
    <location>
        <position position="169"/>
    </location>
    <ligand>
        <name>Ca(2+)</name>
        <dbReference type="ChEBI" id="CHEBI:29108"/>
        <label>1</label>
    </ligand>
</feature>
<comment type="catalytic activity">
    <reaction evidence="1">
        <text>Endohydrolysis of (1-&gt;4)-alpha-D-glucosidic linkages in polysaccharides containing three or more (1-&gt;4)-alpha-linked D-glucose units.</text>
        <dbReference type="EC" id="3.2.1.1"/>
    </reaction>
</comment>
<evidence type="ECO:0000256" key="14">
    <source>
        <dbReference type="PIRSR" id="PIRSR001024-4"/>
    </source>
</evidence>
<keyword evidence="9" id="KW-0119">Carbohydrate metabolism</keyword>
<evidence type="ECO:0000256" key="15">
    <source>
        <dbReference type="PIRSR" id="PIRSR001024-5"/>
    </source>
</evidence>
<evidence type="ECO:0000256" key="5">
    <source>
        <dbReference type="ARBA" id="ARBA00022723"/>
    </source>
</evidence>
<dbReference type="Proteomes" id="UP000039865">
    <property type="component" value="Unassembled WGS sequence"/>
</dbReference>
<feature type="active site" description="Proton donor" evidence="11">
    <location>
        <position position="233"/>
    </location>
</feature>
<feature type="binding site" evidence="15">
    <location>
        <position position="347"/>
    </location>
    <ligand>
        <name>substrate</name>
    </ligand>
</feature>
<evidence type="ECO:0000313" key="19">
    <source>
        <dbReference type="Proteomes" id="UP000039865"/>
    </source>
</evidence>
<dbReference type="Gene3D" id="3.20.20.80">
    <property type="entry name" value="Glycosidases"/>
    <property type="match status" value="1"/>
</dbReference>
<dbReference type="SMART" id="SM00642">
    <property type="entry name" value="Aamy"/>
    <property type="match status" value="1"/>
</dbReference>
<keyword evidence="19" id="KW-1185">Reference proteome</keyword>
<dbReference type="EMBL" id="CCKQ01015085">
    <property type="protein sequence ID" value="CDW86894.1"/>
    <property type="molecule type" value="Genomic_DNA"/>
</dbReference>
<accession>A0A078AXN0</accession>
<dbReference type="InterPro" id="IPR006047">
    <property type="entry name" value="GH13_cat_dom"/>
</dbReference>
<dbReference type="OrthoDB" id="1740265at2759"/>
<dbReference type="GO" id="GO:0004556">
    <property type="term" value="F:alpha-amylase activity"/>
    <property type="evidence" value="ECO:0007669"/>
    <property type="project" value="UniProtKB-EC"/>
</dbReference>
<evidence type="ECO:0000256" key="1">
    <source>
        <dbReference type="ARBA" id="ARBA00000548"/>
    </source>
</evidence>
<feature type="signal peptide" evidence="16">
    <location>
        <begin position="1"/>
        <end position="18"/>
    </location>
</feature>
<dbReference type="Gene3D" id="2.60.40.1180">
    <property type="entry name" value="Golgi alpha-mannosidase II"/>
    <property type="match status" value="1"/>
</dbReference>
<evidence type="ECO:0000256" key="8">
    <source>
        <dbReference type="ARBA" id="ARBA00022837"/>
    </source>
</evidence>
<comment type="similarity">
    <text evidence="3">Belongs to the glycosyl hydrolase 13 family.</text>
</comment>
<feature type="binding site" evidence="15">
    <location>
        <position position="237"/>
    </location>
    <ligand>
        <name>substrate</name>
    </ligand>
</feature>
<evidence type="ECO:0000256" key="10">
    <source>
        <dbReference type="ARBA" id="ARBA00023295"/>
    </source>
</evidence>
<dbReference type="InterPro" id="IPR013777">
    <property type="entry name" value="A-amylase-like"/>
</dbReference>
<feature type="domain" description="Glycosyl hydrolase family 13 catalytic" evidence="17">
    <location>
        <begin position="32"/>
        <end position="372"/>
    </location>
</feature>
<dbReference type="Pfam" id="PF00128">
    <property type="entry name" value="Alpha-amylase"/>
    <property type="match status" value="1"/>
</dbReference>
<protein>
    <recommendedName>
        <fullName evidence="4">alpha-amylase</fullName>
        <ecNumber evidence="4">3.2.1.1</ecNumber>
    </recommendedName>
</protein>
<feature type="active site" description="Nucleophile" evidence="11">
    <location>
        <position position="209"/>
    </location>
</feature>
<feature type="chain" id="PRO_5001729717" description="alpha-amylase" evidence="16">
    <location>
        <begin position="19"/>
        <end position="472"/>
    </location>
</feature>
<dbReference type="PANTHER" id="PTHR10357">
    <property type="entry name" value="ALPHA-AMYLASE FAMILY MEMBER"/>
    <property type="match status" value="1"/>
</dbReference>
<feature type="binding site" evidence="15">
    <location>
        <position position="300"/>
    </location>
    <ligand>
        <name>substrate</name>
    </ligand>
</feature>
<feature type="binding site" evidence="15">
    <location>
        <position position="133"/>
    </location>
    <ligand>
        <name>substrate</name>
    </ligand>
</feature>
<feature type="disulfide bond" evidence="14">
    <location>
        <begin position="157"/>
        <end position="171"/>
    </location>
</feature>
<keyword evidence="5 13" id="KW-0479">Metal-binding</keyword>
<keyword evidence="6 16" id="KW-0732">Signal</keyword>
<dbReference type="AlphaFoldDB" id="A0A078AXN0"/>
<feature type="binding site" evidence="15">
    <location>
        <position position="207"/>
    </location>
    <ligand>
        <name>substrate</name>
    </ligand>
</feature>
<evidence type="ECO:0000256" key="11">
    <source>
        <dbReference type="PIRSR" id="PIRSR001024-1"/>
    </source>
</evidence>
<dbReference type="SUPFAM" id="SSF51011">
    <property type="entry name" value="Glycosyl hydrolase domain"/>
    <property type="match status" value="1"/>
</dbReference>
<evidence type="ECO:0000256" key="9">
    <source>
        <dbReference type="ARBA" id="ARBA00023277"/>
    </source>
</evidence>
<name>A0A078AXN0_STYLE</name>
<dbReference type="InterPro" id="IPR017853">
    <property type="entry name" value="GH"/>
</dbReference>
<evidence type="ECO:0000256" key="16">
    <source>
        <dbReference type="SAM" id="SignalP"/>
    </source>
</evidence>
<dbReference type="SUPFAM" id="SSF51445">
    <property type="entry name" value="(Trans)glycosidases"/>
    <property type="match status" value="1"/>
</dbReference>
<evidence type="ECO:0000256" key="3">
    <source>
        <dbReference type="ARBA" id="ARBA00008061"/>
    </source>
</evidence>
<feature type="binding site" evidence="13">
    <location>
        <position position="233"/>
    </location>
    <ligand>
        <name>Ca(2+)</name>
        <dbReference type="ChEBI" id="CHEBI:29108"/>
        <label>2</label>
    </ligand>
</feature>
<dbReference type="OMA" id="QRCWTGD"/>
<dbReference type="InParanoid" id="A0A078AXN0"/>
<evidence type="ECO:0000259" key="17">
    <source>
        <dbReference type="SMART" id="SM00642"/>
    </source>
</evidence>
<reference evidence="18 19" key="1">
    <citation type="submission" date="2014-06" db="EMBL/GenBank/DDBJ databases">
        <authorList>
            <person name="Swart Estienne"/>
        </authorList>
    </citation>
    <scope>NUCLEOTIDE SEQUENCE [LARGE SCALE GENOMIC DNA]</scope>
    <source>
        <strain evidence="18 19">130c</strain>
    </source>
</reference>
<organism evidence="18 19">
    <name type="scientific">Stylonychia lemnae</name>
    <name type="common">Ciliate</name>
    <dbReference type="NCBI Taxonomy" id="5949"/>
    <lineage>
        <taxon>Eukaryota</taxon>
        <taxon>Sar</taxon>
        <taxon>Alveolata</taxon>
        <taxon>Ciliophora</taxon>
        <taxon>Intramacronucleata</taxon>
        <taxon>Spirotrichea</taxon>
        <taxon>Stichotrichia</taxon>
        <taxon>Sporadotrichida</taxon>
        <taxon>Oxytrichidae</taxon>
        <taxon>Stylonychinae</taxon>
        <taxon>Stylonychia</taxon>
    </lineage>
</organism>
<evidence type="ECO:0000256" key="2">
    <source>
        <dbReference type="ARBA" id="ARBA00001913"/>
    </source>
</evidence>
<dbReference type="PANTHER" id="PTHR10357:SF215">
    <property type="entry name" value="ALPHA-AMYLASE 1"/>
    <property type="match status" value="1"/>
</dbReference>
<dbReference type="PIRSF" id="PIRSF001024">
    <property type="entry name" value="Alph-amyl_fung"/>
    <property type="match status" value="1"/>
</dbReference>
<gene>
    <name evidence="18" type="primary">Contig4950.g5290</name>
    <name evidence="18" type="ORF">STYLEM_15994</name>
</gene>
<evidence type="ECO:0000256" key="6">
    <source>
        <dbReference type="ARBA" id="ARBA00022729"/>
    </source>
</evidence>
<keyword evidence="10" id="KW-0326">Glycosidase</keyword>
<evidence type="ECO:0000256" key="12">
    <source>
        <dbReference type="PIRSR" id="PIRSR001024-2"/>
    </source>
</evidence>
<feature type="binding site" evidence="13">
    <location>
        <position position="178"/>
    </location>
    <ligand>
        <name>Ca(2+)</name>
        <dbReference type="ChEBI" id="CHEBI:29108"/>
        <label>1</label>
    </ligand>
</feature>
<dbReference type="GO" id="GO:0005509">
    <property type="term" value="F:calcium ion binding"/>
    <property type="evidence" value="ECO:0007669"/>
    <property type="project" value="InterPro"/>
</dbReference>
<evidence type="ECO:0000256" key="4">
    <source>
        <dbReference type="ARBA" id="ARBA00012595"/>
    </source>
</evidence>
<feature type="binding site" evidence="13">
    <location>
        <position position="213"/>
    </location>
    <ligand>
        <name>Ca(2+)</name>
        <dbReference type="ChEBI" id="CHEBI:29108"/>
        <label>1</label>
    </ligand>
</feature>
<evidence type="ECO:0000256" key="7">
    <source>
        <dbReference type="ARBA" id="ARBA00022801"/>
    </source>
</evidence>
<keyword evidence="7" id="KW-0378">Hydrolase</keyword>
<keyword evidence="14" id="KW-1015">Disulfide bond</keyword>
<dbReference type="EC" id="3.2.1.1" evidence="4"/>
<proteinExistence type="inferred from homology"/>